<organism evidence="1 2">
    <name type="scientific">Mucilaginibacter gossypii</name>
    <dbReference type="NCBI Taxonomy" id="551996"/>
    <lineage>
        <taxon>Bacteria</taxon>
        <taxon>Pseudomonadati</taxon>
        <taxon>Bacteroidota</taxon>
        <taxon>Sphingobacteriia</taxon>
        <taxon>Sphingobacteriales</taxon>
        <taxon>Sphingobacteriaceae</taxon>
        <taxon>Mucilaginibacter</taxon>
    </lineage>
</organism>
<keyword evidence="2" id="KW-1185">Reference proteome</keyword>
<dbReference type="Proteomes" id="UP000199705">
    <property type="component" value="Unassembled WGS sequence"/>
</dbReference>
<evidence type="ECO:0000313" key="2">
    <source>
        <dbReference type="Proteomes" id="UP000199705"/>
    </source>
</evidence>
<evidence type="ECO:0000313" key="1">
    <source>
        <dbReference type="EMBL" id="SDH21845.1"/>
    </source>
</evidence>
<dbReference type="EMBL" id="FNCG01000007">
    <property type="protein sequence ID" value="SDH21845.1"/>
    <property type="molecule type" value="Genomic_DNA"/>
</dbReference>
<dbReference type="AlphaFoldDB" id="A0A1G8ALE5"/>
<proteinExistence type="predicted"/>
<name>A0A1G8ALE5_9SPHI</name>
<accession>A0A1G8ALE5</accession>
<protein>
    <submittedName>
        <fullName evidence="1">Uncharacterized protein</fullName>
    </submittedName>
</protein>
<sequence>MAAIQEFEITYEGLAAYVAEHSSGGSDHVGLGPLEAAFPHKVFRQGPFMNSSAEGPLKRRHAVVSSQAYSVCCWKKEGFVYG</sequence>
<gene>
    <name evidence="1" type="ORF">SAMN05192573_107239</name>
</gene>
<reference evidence="2" key="1">
    <citation type="submission" date="2016-10" db="EMBL/GenBank/DDBJ databases">
        <authorList>
            <person name="Varghese N."/>
            <person name="Submissions S."/>
        </authorList>
    </citation>
    <scope>NUCLEOTIDE SEQUENCE [LARGE SCALE GENOMIC DNA]</scope>
    <source>
        <strain evidence="2">Gh-67</strain>
    </source>
</reference>